<proteinExistence type="predicted"/>
<gene>
    <name evidence="1" type="ORF">F5897_001365</name>
</gene>
<protein>
    <submittedName>
        <fullName evidence="1">Uncharacterized protein</fullName>
    </submittedName>
</protein>
<dbReference type="AlphaFoldDB" id="A0A840DKP5"/>
<dbReference type="Proteomes" id="UP000571183">
    <property type="component" value="Unassembled WGS sequence"/>
</dbReference>
<evidence type="ECO:0000313" key="2">
    <source>
        <dbReference type="Proteomes" id="UP000571183"/>
    </source>
</evidence>
<evidence type="ECO:0000313" key="1">
    <source>
        <dbReference type="EMBL" id="MBB4072042.1"/>
    </source>
</evidence>
<keyword evidence="2" id="KW-1185">Reference proteome</keyword>
<accession>A0A840DKP5</accession>
<organism evidence="1 2">
    <name type="scientific">Canibacter oris</name>
    <dbReference type="NCBI Taxonomy" id="1365628"/>
    <lineage>
        <taxon>Bacteria</taxon>
        <taxon>Bacillati</taxon>
        <taxon>Actinomycetota</taxon>
        <taxon>Actinomycetes</taxon>
        <taxon>Micrococcales</taxon>
        <taxon>Microbacteriaceae</taxon>
        <taxon>Canibacter</taxon>
    </lineage>
</organism>
<reference evidence="1" key="1">
    <citation type="submission" date="2020-08" db="EMBL/GenBank/DDBJ databases">
        <title>Sequencing the genomes of 1000 actinobacteria strains.</title>
        <authorList>
            <person name="Klenk H.-P."/>
        </authorList>
    </citation>
    <scope>NUCLEOTIDE SEQUENCE [LARGE SCALE GENOMIC DNA]</scope>
    <source>
        <strain evidence="1">DSM 27064</strain>
    </source>
</reference>
<dbReference type="RefSeq" id="WP_183304963.1">
    <property type="nucleotide sequence ID" value="NZ_JACIFD010000014.1"/>
</dbReference>
<dbReference type="EMBL" id="JACIFD010000014">
    <property type="protein sequence ID" value="MBB4072042.1"/>
    <property type="molecule type" value="Genomic_DNA"/>
</dbReference>
<name>A0A840DKP5_9MICO</name>
<sequence length="263" mass="28345">MYKVNGVPLENTHWFLLDGTQPQLNVTLEHTRVRQAGRHGVLIVPGATAQPAQIQFVLRIARAHRGTLFTLFQSPQLEITHPDKPAMRLYGVLSTASVTNHVGHKDYDDVTFTVEIPSGTWTGDTVTTPFKPAATGGSNISLLAGISAPVQDAVVRFKGRMNRPQLVDAAGSYVLFDGELPAGRYLRFHADTGRAWVTETNTWTGGTEVSGQMDFGGARGVFEITPRYPAGAPADRSGMLQLVQDSFSAGAGVEVRAAPAYLT</sequence>
<comment type="caution">
    <text evidence="1">The sequence shown here is derived from an EMBL/GenBank/DDBJ whole genome shotgun (WGS) entry which is preliminary data.</text>
</comment>